<sequence>MDADILFVVAEKLCDYKYLVSNLSTTYSGIEWMETELRRVLELLKEDPGREMNHKEFKKWVRDLIHAAQNIEDIVDNFDFNVERRRQQKGCISSAFLTVEDKVARYKIVAEVMQAREKMGKICGSMPNKQVLGFDKDFDALVKLLVEGSGPHTLYMFIVGPCGAGKTTLVKNVYDSL</sequence>
<keyword evidence="2" id="KW-1185">Reference proteome</keyword>
<evidence type="ECO:0000313" key="1">
    <source>
        <dbReference type="EMBL" id="KAJ8629653.1"/>
    </source>
</evidence>
<gene>
    <name evidence="1" type="ORF">MRB53_022976</name>
</gene>
<dbReference type="EMBL" id="CM056815">
    <property type="protein sequence ID" value="KAJ8629653.1"/>
    <property type="molecule type" value="Genomic_DNA"/>
</dbReference>
<reference evidence="1 2" key="1">
    <citation type="journal article" date="2022" name="Hortic Res">
        <title>A haplotype resolved chromosomal level avocado genome allows analysis of novel avocado genes.</title>
        <authorList>
            <person name="Nath O."/>
            <person name="Fletcher S.J."/>
            <person name="Hayward A."/>
            <person name="Shaw L.M."/>
            <person name="Masouleh A.K."/>
            <person name="Furtado A."/>
            <person name="Henry R.J."/>
            <person name="Mitter N."/>
        </authorList>
    </citation>
    <scope>NUCLEOTIDE SEQUENCE [LARGE SCALE GENOMIC DNA]</scope>
    <source>
        <strain evidence="2">cv. Hass</strain>
    </source>
</reference>
<accession>A0ACC2L9C4</accession>
<evidence type="ECO:0000313" key="2">
    <source>
        <dbReference type="Proteomes" id="UP001234297"/>
    </source>
</evidence>
<name>A0ACC2L9C4_PERAE</name>
<proteinExistence type="predicted"/>
<comment type="caution">
    <text evidence="1">The sequence shown here is derived from an EMBL/GenBank/DDBJ whole genome shotgun (WGS) entry which is preliminary data.</text>
</comment>
<protein>
    <submittedName>
        <fullName evidence="1">Uncharacterized protein</fullName>
    </submittedName>
</protein>
<organism evidence="1 2">
    <name type="scientific">Persea americana</name>
    <name type="common">Avocado</name>
    <dbReference type="NCBI Taxonomy" id="3435"/>
    <lineage>
        <taxon>Eukaryota</taxon>
        <taxon>Viridiplantae</taxon>
        <taxon>Streptophyta</taxon>
        <taxon>Embryophyta</taxon>
        <taxon>Tracheophyta</taxon>
        <taxon>Spermatophyta</taxon>
        <taxon>Magnoliopsida</taxon>
        <taxon>Magnoliidae</taxon>
        <taxon>Laurales</taxon>
        <taxon>Lauraceae</taxon>
        <taxon>Persea</taxon>
    </lineage>
</organism>
<dbReference type="Proteomes" id="UP001234297">
    <property type="component" value="Chromosome 7"/>
</dbReference>